<evidence type="ECO:0000256" key="2">
    <source>
        <dbReference type="ARBA" id="ARBA00008854"/>
    </source>
</evidence>
<evidence type="ECO:0000256" key="6">
    <source>
        <dbReference type="SAM" id="Phobius"/>
    </source>
</evidence>
<evidence type="ECO:0000256" key="1">
    <source>
        <dbReference type="ARBA" id="ARBA00004167"/>
    </source>
</evidence>
<protein>
    <submittedName>
        <fullName evidence="7">LemA protein</fullName>
    </submittedName>
</protein>
<dbReference type="InterPro" id="IPR007156">
    <property type="entry name" value="MamQ_LemA"/>
</dbReference>
<keyword evidence="5 6" id="KW-0472">Membrane</keyword>
<comment type="similarity">
    <text evidence="2">Belongs to the LemA family.</text>
</comment>
<dbReference type="PANTHER" id="PTHR34478:SF1">
    <property type="entry name" value="PROTEIN LEMA"/>
    <property type="match status" value="1"/>
</dbReference>
<comment type="caution">
    <text evidence="7">The sequence shown here is derived from an EMBL/GenBank/DDBJ whole genome shotgun (WGS) entry which is preliminary data.</text>
</comment>
<keyword evidence="3 6" id="KW-0812">Transmembrane</keyword>
<dbReference type="SUPFAM" id="SSF140478">
    <property type="entry name" value="LemA-like"/>
    <property type="match status" value="1"/>
</dbReference>
<evidence type="ECO:0000256" key="4">
    <source>
        <dbReference type="ARBA" id="ARBA00022989"/>
    </source>
</evidence>
<dbReference type="EMBL" id="JACHFE010000002">
    <property type="protein sequence ID" value="MBB5320190.1"/>
    <property type="molecule type" value="Genomic_DNA"/>
</dbReference>
<keyword evidence="4 6" id="KW-1133">Transmembrane helix</keyword>
<dbReference type="Proteomes" id="UP000591735">
    <property type="component" value="Unassembled WGS sequence"/>
</dbReference>
<evidence type="ECO:0000256" key="5">
    <source>
        <dbReference type="ARBA" id="ARBA00023136"/>
    </source>
</evidence>
<accession>A0A840UAF4</accession>
<dbReference type="PANTHER" id="PTHR34478">
    <property type="entry name" value="PROTEIN LEMA"/>
    <property type="match status" value="1"/>
</dbReference>
<evidence type="ECO:0000313" key="7">
    <source>
        <dbReference type="EMBL" id="MBB5320190.1"/>
    </source>
</evidence>
<comment type="subcellular location">
    <subcellularLocation>
        <location evidence="1">Membrane</location>
        <topology evidence="1">Single-pass membrane protein</topology>
    </subcellularLocation>
</comment>
<evidence type="ECO:0000313" key="8">
    <source>
        <dbReference type="Proteomes" id="UP000591735"/>
    </source>
</evidence>
<organism evidence="7 8">
    <name type="scientific">Marinobacter oulmenensis</name>
    <dbReference type="NCBI Taxonomy" id="643747"/>
    <lineage>
        <taxon>Bacteria</taxon>
        <taxon>Pseudomonadati</taxon>
        <taxon>Pseudomonadota</taxon>
        <taxon>Gammaproteobacteria</taxon>
        <taxon>Pseudomonadales</taxon>
        <taxon>Marinobacteraceae</taxon>
        <taxon>Marinobacter</taxon>
    </lineage>
</organism>
<name>A0A840UAF4_9GAMM</name>
<dbReference type="Gene3D" id="1.20.1440.20">
    <property type="entry name" value="LemA-like domain"/>
    <property type="match status" value="1"/>
</dbReference>
<evidence type="ECO:0000256" key="3">
    <source>
        <dbReference type="ARBA" id="ARBA00022692"/>
    </source>
</evidence>
<reference evidence="7 8" key="1">
    <citation type="submission" date="2020-08" db="EMBL/GenBank/DDBJ databases">
        <title>Genomic Encyclopedia of Type Strains, Phase IV (KMG-IV): sequencing the most valuable type-strain genomes for metagenomic binning, comparative biology and taxonomic classification.</title>
        <authorList>
            <person name="Goeker M."/>
        </authorList>
    </citation>
    <scope>NUCLEOTIDE SEQUENCE [LARGE SCALE GENOMIC DNA]</scope>
    <source>
        <strain evidence="7 8">DSM 22359</strain>
    </source>
</reference>
<gene>
    <name evidence="7" type="ORF">HNR38_000662</name>
</gene>
<proteinExistence type="inferred from homology"/>
<dbReference type="Pfam" id="PF04011">
    <property type="entry name" value="LemA"/>
    <property type="match status" value="1"/>
</dbReference>
<sequence length="204" mass="23269">MEEVKMGLMAAIVALVMLAGVVAYFITIYNRLVALKHNVGKSWSNIDVLLKQRHDELPKLVDTARQYMGYEQETLRQVIEARNQVEEARQDGNTKQVGKAEEQLRGGLGRFFALAEDYPDLKADESFKQLQSRISELEDQIADRREFYNESVNNNNIRIEQFPDVLIASRLNFKAFDLLEFEEADKQDHDLSSLFGGQAGPDQA</sequence>
<dbReference type="AlphaFoldDB" id="A0A840UAF4"/>
<dbReference type="GO" id="GO:0016020">
    <property type="term" value="C:membrane"/>
    <property type="evidence" value="ECO:0007669"/>
    <property type="project" value="UniProtKB-SubCell"/>
</dbReference>
<feature type="transmembrane region" description="Helical" evidence="6">
    <location>
        <begin position="6"/>
        <end position="26"/>
    </location>
</feature>
<dbReference type="InterPro" id="IPR023353">
    <property type="entry name" value="LemA-like_dom_sf"/>
</dbReference>
<keyword evidence="8" id="KW-1185">Reference proteome</keyword>